<feature type="region of interest" description="Disordered" evidence="1">
    <location>
        <begin position="140"/>
        <end position="191"/>
    </location>
</feature>
<dbReference type="RefSeq" id="XP_025355739.1">
    <property type="nucleotide sequence ID" value="XM_025501400.1"/>
</dbReference>
<dbReference type="GeneID" id="37023181"/>
<accession>A0A316VCP8</accession>
<dbReference type="AlphaFoldDB" id="A0A316VCP8"/>
<dbReference type="Proteomes" id="UP000245771">
    <property type="component" value="Unassembled WGS sequence"/>
</dbReference>
<feature type="compositionally biased region" description="Basic and acidic residues" evidence="1">
    <location>
        <begin position="21"/>
        <end position="33"/>
    </location>
</feature>
<protein>
    <submittedName>
        <fullName evidence="2">Uncharacterized protein</fullName>
    </submittedName>
</protein>
<feature type="region of interest" description="Disordered" evidence="1">
    <location>
        <begin position="1"/>
        <end position="33"/>
    </location>
</feature>
<feature type="compositionally biased region" description="Polar residues" evidence="1">
    <location>
        <begin position="213"/>
        <end position="232"/>
    </location>
</feature>
<feature type="compositionally biased region" description="Low complexity" evidence="1">
    <location>
        <begin position="283"/>
        <end position="295"/>
    </location>
</feature>
<sequence>MTSRGLFSTSSSYSDSFNYSNDHHAPTEEREHYESILRIKQERAREQRELLKYMCNVPTANRHAAARAATLLGEETIMEECARSSTFATEARIAIGLDEESCLGAVSDSMDSWRKAESNRNKELAAKVVSSLDELFSPSQEDFAVRRPSSSQTSLPPATPSRSPSALSYHRGFVSTSPTTKSQASSQCSQGIDDDELEARLCPRTIQYFSAPNSYQRTWGGQRPATPQTTSDYGRRASENDATNVFRVPISDRIPNNTLSQKSAQRVQFQQGDDTFEGKPFERSQSSSNLLSSRLIGGRKMGERRLNMSCDRSAAPSPVESSYTSVRFEETLNRMAKSANT</sequence>
<organism evidence="2 3">
    <name type="scientific">Meira miltonrushii</name>
    <dbReference type="NCBI Taxonomy" id="1280837"/>
    <lineage>
        <taxon>Eukaryota</taxon>
        <taxon>Fungi</taxon>
        <taxon>Dikarya</taxon>
        <taxon>Basidiomycota</taxon>
        <taxon>Ustilaginomycotina</taxon>
        <taxon>Exobasidiomycetes</taxon>
        <taxon>Exobasidiales</taxon>
        <taxon>Brachybasidiaceae</taxon>
        <taxon>Meira</taxon>
    </lineage>
</organism>
<proteinExistence type="predicted"/>
<reference evidence="2 3" key="1">
    <citation type="journal article" date="2018" name="Mol. Biol. Evol.">
        <title>Broad Genomic Sampling Reveals a Smut Pathogenic Ancestry of the Fungal Clade Ustilaginomycotina.</title>
        <authorList>
            <person name="Kijpornyongpan T."/>
            <person name="Mondo S.J."/>
            <person name="Barry K."/>
            <person name="Sandor L."/>
            <person name="Lee J."/>
            <person name="Lipzen A."/>
            <person name="Pangilinan J."/>
            <person name="LaButti K."/>
            <person name="Hainaut M."/>
            <person name="Henrissat B."/>
            <person name="Grigoriev I.V."/>
            <person name="Spatafora J.W."/>
            <person name="Aime M.C."/>
        </authorList>
    </citation>
    <scope>NUCLEOTIDE SEQUENCE [LARGE SCALE GENOMIC DNA]</scope>
    <source>
        <strain evidence="2 3">MCA 3882</strain>
    </source>
</reference>
<evidence type="ECO:0000313" key="2">
    <source>
        <dbReference type="EMBL" id="PWN35437.1"/>
    </source>
</evidence>
<feature type="compositionally biased region" description="Low complexity" evidence="1">
    <location>
        <begin position="7"/>
        <end position="20"/>
    </location>
</feature>
<evidence type="ECO:0000256" key="1">
    <source>
        <dbReference type="SAM" id="MobiDB-lite"/>
    </source>
</evidence>
<feature type="compositionally biased region" description="Polar residues" evidence="1">
    <location>
        <begin position="148"/>
        <end position="166"/>
    </location>
</feature>
<feature type="compositionally biased region" description="Polar residues" evidence="1">
    <location>
        <begin position="174"/>
        <end position="190"/>
    </location>
</feature>
<feature type="region of interest" description="Disordered" evidence="1">
    <location>
        <begin position="213"/>
        <end position="243"/>
    </location>
</feature>
<name>A0A316VCP8_9BASI</name>
<feature type="region of interest" description="Disordered" evidence="1">
    <location>
        <begin position="275"/>
        <end position="304"/>
    </location>
</feature>
<dbReference type="InParanoid" id="A0A316VCP8"/>
<evidence type="ECO:0000313" key="3">
    <source>
        <dbReference type="Proteomes" id="UP000245771"/>
    </source>
</evidence>
<keyword evidence="3" id="KW-1185">Reference proteome</keyword>
<dbReference type="EMBL" id="KZ819603">
    <property type="protein sequence ID" value="PWN35437.1"/>
    <property type="molecule type" value="Genomic_DNA"/>
</dbReference>
<gene>
    <name evidence="2" type="ORF">FA14DRAFT_184620</name>
</gene>